<dbReference type="RefSeq" id="WP_286292510.1">
    <property type="nucleotide sequence ID" value="NZ_AP024718.1"/>
</dbReference>
<evidence type="ECO:0000256" key="2">
    <source>
        <dbReference type="ARBA" id="ARBA00022840"/>
    </source>
</evidence>
<dbReference type="NCBIfam" id="TIGR03864">
    <property type="entry name" value="PQQ_ABC_ATP"/>
    <property type="match status" value="1"/>
</dbReference>
<dbReference type="GO" id="GO:0016887">
    <property type="term" value="F:ATP hydrolysis activity"/>
    <property type="evidence" value="ECO:0007669"/>
    <property type="project" value="InterPro"/>
</dbReference>
<dbReference type="AlphaFoldDB" id="A0AAU9CU11"/>
<gene>
    <name evidence="4" type="ORF">MIN45_P2302</name>
</gene>
<feature type="domain" description="ABC transporter" evidence="3">
    <location>
        <begin position="6"/>
        <end position="235"/>
    </location>
</feature>
<proteinExistence type="predicted"/>
<keyword evidence="5" id="KW-1185">Reference proteome</keyword>
<dbReference type="EMBL" id="AP024718">
    <property type="protein sequence ID" value="BCX89928.1"/>
    <property type="molecule type" value="Genomic_DNA"/>
</dbReference>
<keyword evidence="1" id="KW-0547">Nucleotide-binding</keyword>
<name>A0AAU9CU11_9GAMM</name>
<evidence type="ECO:0000313" key="5">
    <source>
        <dbReference type="Proteomes" id="UP001321450"/>
    </source>
</evidence>
<dbReference type="Gene3D" id="3.40.50.300">
    <property type="entry name" value="P-loop containing nucleotide triphosphate hydrolases"/>
    <property type="match status" value="1"/>
</dbReference>
<dbReference type="Proteomes" id="UP001321450">
    <property type="component" value="Chromosome"/>
</dbReference>
<dbReference type="PROSITE" id="PS50893">
    <property type="entry name" value="ABC_TRANSPORTER_2"/>
    <property type="match status" value="1"/>
</dbReference>
<dbReference type="Pfam" id="PF00005">
    <property type="entry name" value="ABC_tran"/>
    <property type="match status" value="1"/>
</dbReference>
<protein>
    <submittedName>
        <fullName evidence="4">ABC-2 type transport system ATP-binding protein</fullName>
    </submittedName>
</protein>
<dbReference type="InterPro" id="IPR003593">
    <property type="entry name" value="AAA+_ATPase"/>
</dbReference>
<dbReference type="SMART" id="SM00382">
    <property type="entry name" value="AAA"/>
    <property type="match status" value="1"/>
</dbReference>
<evidence type="ECO:0000313" key="4">
    <source>
        <dbReference type="EMBL" id="BCX89928.1"/>
    </source>
</evidence>
<reference evidence="5" key="1">
    <citation type="journal article" date="2024" name="Int. J. Syst. Evol. Microbiol.">
        <title>Methylomarinovum tepidoasis sp. nov., a moderately thermophilic methanotroph of the family Methylothermaceae isolated from a deep-sea hydrothermal field.</title>
        <authorList>
            <person name="Hirayama H."/>
            <person name="Takaki Y."/>
            <person name="Abe M."/>
            <person name="Miyazaki M."/>
            <person name="Uematsu K."/>
            <person name="Matsui Y."/>
            <person name="Takai K."/>
        </authorList>
    </citation>
    <scope>NUCLEOTIDE SEQUENCE [LARGE SCALE GENOMIC DNA]</scope>
    <source>
        <strain evidence="5">IN45</strain>
    </source>
</reference>
<accession>A0AAU9CU11</accession>
<dbReference type="KEGG" id="meiy:MIN45_P2302"/>
<sequence length="244" mass="26821">MTTAALEVEHVSFAYGPKKALDDVTFSVDPGRCAILLGPNGAGKTTLFNLITRLFDSPTGAIRIAGYDNRRQPCQALAHLGVVFQQPTLDLDLTVAQNLRYHAALHGLSRREADRRIAAELARLEMTQYLKTKVRALSGGYRRRVEIARALLHRPTLLLLDEPTVGLDIPSRMALVEHVHGLAREGMGVLWATHLIDEVEPSDALIVLHRGEVRATGIVTEVIRRLEVATLAEVFEVLTAKEAA</sequence>
<dbReference type="PANTHER" id="PTHR43582">
    <property type="entry name" value="LINEARMYCIN RESISTANCE ATP-BINDING PROTEIN LNRL"/>
    <property type="match status" value="1"/>
</dbReference>
<dbReference type="InterPro" id="IPR022467">
    <property type="entry name" value="ABC_transprt_ATP-bd_su_PQQ"/>
</dbReference>
<keyword evidence="2 4" id="KW-0067">ATP-binding</keyword>
<dbReference type="GO" id="GO:0005524">
    <property type="term" value="F:ATP binding"/>
    <property type="evidence" value="ECO:0007669"/>
    <property type="project" value="UniProtKB-KW"/>
</dbReference>
<evidence type="ECO:0000259" key="3">
    <source>
        <dbReference type="PROSITE" id="PS50893"/>
    </source>
</evidence>
<dbReference type="SUPFAM" id="SSF52540">
    <property type="entry name" value="P-loop containing nucleoside triphosphate hydrolases"/>
    <property type="match status" value="1"/>
</dbReference>
<dbReference type="InterPro" id="IPR003439">
    <property type="entry name" value="ABC_transporter-like_ATP-bd"/>
</dbReference>
<dbReference type="InterPro" id="IPR027417">
    <property type="entry name" value="P-loop_NTPase"/>
</dbReference>
<evidence type="ECO:0000256" key="1">
    <source>
        <dbReference type="ARBA" id="ARBA00022741"/>
    </source>
</evidence>
<organism evidence="4 5">
    <name type="scientific">Methylomarinovum tepidoasis</name>
    <dbReference type="NCBI Taxonomy" id="2840183"/>
    <lineage>
        <taxon>Bacteria</taxon>
        <taxon>Pseudomonadati</taxon>
        <taxon>Pseudomonadota</taxon>
        <taxon>Gammaproteobacteria</taxon>
        <taxon>Methylococcales</taxon>
        <taxon>Methylothermaceae</taxon>
        <taxon>Methylomarinovum</taxon>
    </lineage>
</organism>
<dbReference type="PANTHER" id="PTHR43582:SF5">
    <property type="entry name" value="ABC TRANSPORTER"/>
    <property type="match status" value="1"/>
</dbReference>